<gene>
    <name evidence="1" type="ORF">PCOR1329_LOCUS19147</name>
</gene>
<keyword evidence="2" id="KW-1185">Reference proteome</keyword>
<evidence type="ECO:0000313" key="1">
    <source>
        <dbReference type="EMBL" id="CAK0816074.1"/>
    </source>
</evidence>
<accession>A0ABN9RAV5</accession>
<name>A0ABN9RAV5_9DINO</name>
<feature type="non-terminal residue" evidence="1">
    <location>
        <position position="1"/>
    </location>
</feature>
<comment type="caution">
    <text evidence="1">The sequence shown here is derived from an EMBL/GenBank/DDBJ whole genome shotgun (WGS) entry which is preliminary data.</text>
</comment>
<reference evidence="1" key="1">
    <citation type="submission" date="2023-10" db="EMBL/GenBank/DDBJ databases">
        <authorList>
            <person name="Chen Y."/>
            <person name="Shah S."/>
            <person name="Dougan E. K."/>
            <person name="Thang M."/>
            <person name="Chan C."/>
        </authorList>
    </citation>
    <scope>NUCLEOTIDE SEQUENCE [LARGE SCALE GENOMIC DNA]</scope>
</reference>
<organism evidence="1 2">
    <name type="scientific">Prorocentrum cordatum</name>
    <dbReference type="NCBI Taxonomy" id="2364126"/>
    <lineage>
        <taxon>Eukaryota</taxon>
        <taxon>Sar</taxon>
        <taxon>Alveolata</taxon>
        <taxon>Dinophyceae</taxon>
        <taxon>Prorocentrales</taxon>
        <taxon>Prorocentraceae</taxon>
        <taxon>Prorocentrum</taxon>
    </lineage>
</organism>
<sequence>ARFIGTFHRLVLRSLRENYFKETIEPRCGHMLENVEGLCHGVSQSYKITCPTVVAVKTFQARCSEDGGHEYIDPRTKKVAAI</sequence>
<dbReference type="Proteomes" id="UP001189429">
    <property type="component" value="Unassembled WGS sequence"/>
</dbReference>
<proteinExistence type="predicted"/>
<evidence type="ECO:0000313" key="2">
    <source>
        <dbReference type="Proteomes" id="UP001189429"/>
    </source>
</evidence>
<dbReference type="EMBL" id="CAUYUJ010006089">
    <property type="protein sequence ID" value="CAK0816074.1"/>
    <property type="molecule type" value="Genomic_DNA"/>
</dbReference>
<protein>
    <submittedName>
        <fullName evidence="1">Uncharacterized protein</fullName>
    </submittedName>
</protein>
<feature type="non-terminal residue" evidence="1">
    <location>
        <position position="82"/>
    </location>
</feature>